<organism evidence="1 2">
    <name type="scientific">Mucilaginibacter polytrichastri</name>
    <dbReference type="NCBI Taxonomy" id="1302689"/>
    <lineage>
        <taxon>Bacteria</taxon>
        <taxon>Pseudomonadati</taxon>
        <taxon>Bacteroidota</taxon>
        <taxon>Sphingobacteriia</taxon>
        <taxon>Sphingobacteriales</taxon>
        <taxon>Sphingobacteriaceae</taxon>
        <taxon>Mucilaginibacter</taxon>
    </lineage>
</organism>
<dbReference type="EMBL" id="MPPL01000001">
    <property type="protein sequence ID" value="OKS87698.1"/>
    <property type="molecule type" value="Genomic_DNA"/>
</dbReference>
<evidence type="ECO:0000313" key="1">
    <source>
        <dbReference type="EMBL" id="OKS87698.1"/>
    </source>
</evidence>
<dbReference type="RefSeq" id="WP_074490270.1">
    <property type="nucleotide sequence ID" value="NZ_FPAM01000016.1"/>
</dbReference>
<dbReference type="AlphaFoldDB" id="A0A1Q6A126"/>
<sequence>MKAEKMVMLTGKEYQEIKHKLDEGQPCIYNIGSASKPQIIHVLSIYLDTDPDFTRNTGQFAKIHDDKDVQVKIEYEEQI</sequence>
<proteinExistence type="predicted"/>
<protein>
    <submittedName>
        <fullName evidence="1">Uncharacterized protein</fullName>
    </submittedName>
</protein>
<dbReference type="Proteomes" id="UP000186720">
    <property type="component" value="Unassembled WGS sequence"/>
</dbReference>
<dbReference type="OrthoDB" id="797271at2"/>
<keyword evidence="2" id="KW-1185">Reference proteome</keyword>
<reference evidence="1 2" key="1">
    <citation type="submission" date="2016-11" db="EMBL/GenBank/DDBJ databases">
        <title>Whole Genome Sequencing of Mucilaginibacter polytrichastri RG4-7(T) isolated from the moss sample.</title>
        <authorList>
            <person name="Li Y."/>
        </authorList>
    </citation>
    <scope>NUCLEOTIDE SEQUENCE [LARGE SCALE GENOMIC DNA]</scope>
    <source>
        <strain evidence="1 2">RG4-7</strain>
    </source>
</reference>
<comment type="caution">
    <text evidence="1">The sequence shown here is derived from an EMBL/GenBank/DDBJ whole genome shotgun (WGS) entry which is preliminary data.</text>
</comment>
<accession>A0A1Q6A126</accession>
<dbReference type="STRING" id="1302689.RG47T_3160"/>
<gene>
    <name evidence="1" type="ORF">RG47T_3160</name>
</gene>
<name>A0A1Q6A126_9SPHI</name>
<evidence type="ECO:0000313" key="2">
    <source>
        <dbReference type="Proteomes" id="UP000186720"/>
    </source>
</evidence>